<dbReference type="SUPFAM" id="SSF102705">
    <property type="entry name" value="NIF3 (NGG1p interacting factor 3)-like"/>
    <property type="match status" value="1"/>
</dbReference>
<keyword evidence="2" id="KW-1185">Reference proteome</keyword>
<dbReference type="eggNOG" id="COG3323">
    <property type="taxonomic scope" value="Bacteria"/>
</dbReference>
<protein>
    <submittedName>
        <fullName evidence="1">NGG1p interacting factor NIF3</fullName>
    </submittedName>
</protein>
<dbReference type="PATRIC" id="fig|626887.3.peg.300"/>
<dbReference type="InterPro" id="IPR015867">
    <property type="entry name" value="N-reg_PII/ATP_PRibTrfase_C"/>
</dbReference>
<dbReference type="EMBL" id="APLQ01000007">
    <property type="protein sequence ID" value="ENO17092.1"/>
    <property type="molecule type" value="Genomic_DNA"/>
</dbReference>
<dbReference type="STRING" id="626887.J057_01594"/>
<accession>N6X0Y0</accession>
<evidence type="ECO:0000313" key="2">
    <source>
        <dbReference type="Proteomes" id="UP000013165"/>
    </source>
</evidence>
<evidence type="ECO:0000313" key="1">
    <source>
        <dbReference type="EMBL" id="ENO17092.1"/>
    </source>
</evidence>
<dbReference type="PANTHER" id="PTHR41774:SF1">
    <property type="entry name" value="NGG1P INTERACTING FACTOR NIF3"/>
    <property type="match status" value="1"/>
</dbReference>
<dbReference type="Gene3D" id="3.30.70.120">
    <property type="match status" value="1"/>
</dbReference>
<reference evidence="1 2" key="1">
    <citation type="journal article" date="2013" name="Genome Announc.">
        <title>Genome Sequence of the Polycyclic Aromatic Hydrocarbon-Degrading Bacterium Strain Marinobacter nanhaiticus D15-8WT.</title>
        <authorList>
            <person name="Cui Z."/>
            <person name="Gao W."/>
            <person name="Li Q."/>
            <person name="Xu G."/>
            <person name="Zheng L."/>
        </authorList>
    </citation>
    <scope>NUCLEOTIDE SEQUENCE [LARGE SCALE GENOMIC DNA]</scope>
    <source>
        <strain evidence="1 2">D15-8W</strain>
    </source>
</reference>
<dbReference type="RefSeq" id="WP_004582865.1">
    <property type="nucleotide sequence ID" value="NZ_AP028878.1"/>
</dbReference>
<dbReference type="OrthoDB" id="9795763at2"/>
<organism evidence="1 2">
    <name type="scientific">Marinobacter nanhaiticus D15-8W</name>
    <dbReference type="NCBI Taxonomy" id="626887"/>
    <lineage>
        <taxon>Bacteria</taxon>
        <taxon>Pseudomonadati</taxon>
        <taxon>Pseudomonadota</taxon>
        <taxon>Gammaproteobacteria</taxon>
        <taxon>Pseudomonadales</taxon>
        <taxon>Marinobacteraceae</taxon>
        <taxon>Marinobacter</taxon>
    </lineage>
</organism>
<dbReference type="FunFam" id="3.30.70.120:FF:000006">
    <property type="entry name" value="GTP cyclohydrolase 1 type 2 homolog"/>
    <property type="match status" value="1"/>
</dbReference>
<dbReference type="HOGENOM" id="CLU_120084_3_0_6"/>
<dbReference type="Proteomes" id="UP000013165">
    <property type="component" value="Unassembled WGS sequence"/>
</dbReference>
<dbReference type="InterPro" id="IPR036069">
    <property type="entry name" value="DUF34/NIF3_sf"/>
</dbReference>
<proteinExistence type="predicted"/>
<dbReference type="AlphaFoldDB" id="N6X0Y0"/>
<name>N6X0Y0_9GAMM</name>
<gene>
    <name evidence="1" type="ORF">J057_01594</name>
</gene>
<comment type="caution">
    <text evidence="1">The sequence shown here is derived from an EMBL/GenBank/DDBJ whole genome shotgun (WGS) entry which is preliminary data.</text>
</comment>
<dbReference type="PANTHER" id="PTHR41774">
    <property type="match status" value="1"/>
</dbReference>
<sequence>MYKLCYFVPESHLEQTKQAIFETGAGRVGDYDSCAWQTRGQGQFRPLDGSRPYLGQQGAVEKVDEYKVELVCTDDVIRLAIGALKQAHPYEEPAYDVFRMEAFE</sequence>